<gene>
    <name evidence="2" type="ORF">N798_15895</name>
</gene>
<organism evidence="2 3">
    <name type="scientific">Knoellia flava TL1</name>
    <dbReference type="NCBI Taxonomy" id="1385518"/>
    <lineage>
        <taxon>Bacteria</taxon>
        <taxon>Bacillati</taxon>
        <taxon>Actinomycetota</taxon>
        <taxon>Actinomycetes</taxon>
        <taxon>Micrococcales</taxon>
        <taxon>Intrasporangiaceae</taxon>
        <taxon>Knoellia</taxon>
    </lineage>
</organism>
<proteinExistence type="predicted"/>
<evidence type="ECO:0000313" key="3">
    <source>
        <dbReference type="Proteomes" id="UP000029990"/>
    </source>
</evidence>
<feature type="compositionally biased region" description="Basic and acidic residues" evidence="1">
    <location>
        <begin position="1"/>
        <end position="26"/>
    </location>
</feature>
<dbReference type="RefSeq" id="WP_035950206.1">
    <property type="nucleotide sequence ID" value="NZ_AVPI01000067.1"/>
</dbReference>
<dbReference type="Pfam" id="PF14013">
    <property type="entry name" value="MT0933_antitox"/>
    <property type="match status" value="1"/>
</dbReference>
<reference evidence="2 3" key="1">
    <citation type="submission" date="2013-08" db="EMBL/GenBank/DDBJ databases">
        <title>The genome sequence of Knoellia flava.</title>
        <authorList>
            <person name="Zhu W."/>
            <person name="Wang G."/>
        </authorList>
    </citation>
    <scope>NUCLEOTIDE SEQUENCE [LARGE SCALE GENOMIC DNA]</scope>
    <source>
        <strain evidence="2 3">TL1</strain>
    </source>
</reference>
<keyword evidence="3" id="KW-1185">Reference proteome</keyword>
<accession>A0ABR4XAF2</accession>
<evidence type="ECO:0008006" key="4">
    <source>
        <dbReference type="Google" id="ProtNLM"/>
    </source>
</evidence>
<dbReference type="EMBL" id="AVPI01000067">
    <property type="protein sequence ID" value="KGN29095.1"/>
    <property type="molecule type" value="Genomic_DNA"/>
</dbReference>
<comment type="caution">
    <text evidence="2">The sequence shown here is derived from an EMBL/GenBank/DDBJ whole genome shotgun (WGS) entry which is preliminary data.</text>
</comment>
<dbReference type="InterPro" id="IPR028037">
    <property type="entry name" value="Antitoxin_Rv0909/MT0933"/>
</dbReference>
<protein>
    <recommendedName>
        <fullName evidence="4">MT0933-like antitoxin protein</fullName>
    </recommendedName>
</protein>
<feature type="compositionally biased region" description="Basic and acidic residues" evidence="1">
    <location>
        <begin position="39"/>
        <end position="56"/>
    </location>
</feature>
<evidence type="ECO:0000256" key="1">
    <source>
        <dbReference type="SAM" id="MobiDB-lite"/>
    </source>
</evidence>
<sequence length="63" mass="6730">MSMFDKAKDLAGEHGDKIEEHSDRGLDQAGEFAEGKGVGAEHVETGRDFVDDRVGDGSEEPPA</sequence>
<name>A0ABR4XAF2_9MICO</name>
<feature type="region of interest" description="Disordered" evidence="1">
    <location>
        <begin position="1"/>
        <end position="63"/>
    </location>
</feature>
<evidence type="ECO:0000313" key="2">
    <source>
        <dbReference type="EMBL" id="KGN29095.1"/>
    </source>
</evidence>
<dbReference type="Proteomes" id="UP000029990">
    <property type="component" value="Unassembled WGS sequence"/>
</dbReference>